<dbReference type="Pfam" id="PF00060">
    <property type="entry name" value="Lig_chan"/>
    <property type="match status" value="1"/>
</dbReference>
<keyword evidence="12" id="KW-0407">Ion channel</keyword>
<organism evidence="15 16">
    <name type="scientific">Homarus americanus</name>
    <name type="common">American lobster</name>
    <dbReference type="NCBI Taxonomy" id="6706"/>
    <lineage>
        <taxon>Eukaryota</taxon>
        <taxon>Metazoa</taxon>
        <taxon>Ecdysozoa</taxon>
        <taxon>Arthropoda</taxon>
        <taxon>Crustacea</taxon>
        <taxon>Multicrustacea</taxon>
        <taxon>Malacostraca</taxon>
        <taxon>Eumalacostraca</taxon>
        <taxon>Eucarida</taxon>
        <taxon>Decapoda</taxon>
        <taxon>Pleocyemata</taxon>
        <taxon>Astacidea</taxon>
        <taxon>Nephropoidea</taxon>
        <taxon>Nephropidae</taxon>
        <taxon>Homarus</taxon>
    </lineage>
</organism>
<evidence type="ECO:0000313" key="15">
    <source>
        <dbReference type="EMBL" id="KAG7163605.1"/>
    </source>
</evidence>
<comment type="similarity">
    <text evidence="2">Belongs to the glutamate-gated ion channel (TC 1.A.10.1) family.</text>
</comment>
<dbReference type="InterPro" id="IPR019594">
    <property type="entry name" value="Glu/Gly-bd"/>
</dbReference>
<dbReference type="Gene3D" id="1.10.287.70">
    <property type="match status" value="1"/>
</dbReference>
<dbReference type="PANTHER" id="PTHR42643:SF24">
    <property type="entry name" value="IONOTROPIC RECEPTOR 60A"/>
    <property type="match status" value="1"/>
</dbReference>
<evidence type="ECO:0000256" key="4">
    <source>
        <dbReference type="ARBA" id="ARBA00022475"/>
    </source>
</evidence>
<keyword evidence="6 13" id="KW-1133">Transmembrane helix</keyword>
<keyword evidence="5 13" id="KW-0812">Transmembrane</keyword>
<feature type="transmembrane region" description="Helical" evidence="13">
    <location>
        <begin position="627"/>
        <end position="649"/>
    </location>
</feature>
<dbReference type="SMART" id="SM00918">
    <property type="entry name" value="Lig_chan-Glu_bd"/>
    <property type="match status" value="1"/>
</dbReference>
<keyword evidence="3" id="KW-0813">Transport</keyword>
<keyword evidence="9 15" id="KW-0675">Receptor</keyword>
<evidence type="ECO:0000256" key="1">
    <source>
        <dbReference type="ARBA" id="ARBA00004651"/>
    </source>
</evidence>
<keyword evidence="11" id="KW-1071">Ligand-gated ion channel</keyword>
<keyword evidence="16" id="KW-1185">Reference proteome</keyword>
<dbReference type="AlphaFoldDB" id="A0A8J5JT38"/>
<keyword evidence="10" id="KW-0325">Glycoprotein</keyword>
<keyword evidence="8 13" id="KW-0472">Membrane</keyword>
<evidence type="ECO:0000256" key="7">
    <source>
        <dbReference type="ARBA" id="ARBA00023065"/>
    </source>
</evidence>
<evidence type="ECO:0000259" key="14">
    <source>
        <dbReference type="SMART" id="SM00918"/>
    </source>
</evidence>
<evidence type="ECO:0000256" key="9">
    <source>
        <dbReference type="ARBA" id="ARBA00023170"/>
    </source>
</evidence>
<feature type="domain" description="Ionotropic glutamate receptor L-glutamate and glycine-binding" evidence="14">
    <location>
        <begin position="275"/>
        <end position="338"/>
    </location>
</feature>
<evidence type="ECO:0000256" key="8">
    <source>
        <dbReference type="ARBA" id="ARBA00023136"/>
    </source>
</evidence>
<dbReference type="InterPro" id="IPR001320">
    <property type="entry name" value="Iontro_rcpt_C"/>
</dbReference>
<feature type="transmembrane region" description="Helical" evidence="13">
    <location>
        <begin position="391"/>
        <end position="410"/>
    </location>
</feature>
<evidence type="ECO:0000256" key="6">
    <source>
        <dbReference type="ARBA" id="ARBA00022989"/>
    </source>
</evidence>
<dbReference type="Gene3D" id="3.40.190.10">
    <property type="entry name" value="Periplasmic binding protein-like II"/>
    <property type="match status" value="1"/>
</dbReference>
<dbReference type="GO" id="GO:0015276">
    <property type="term" value="F:ligand-gated monoatomic ion channel activity"/>
    <property type="evidence" value="ECO:0007669"/>
    <property type="project" value="InterPro"/>
</dbReference>
<evidence type="ECO:0000256" key="11">
    <source>
        <dbReference type="ARBA" id="ARBA00023286"/>
    </source>
</evidence>
<evidence type="ECO:0000256" key="2">
    <source>
        <dbReference type="ARBA" id="ARBA00008685"/>
    </source>
</evidence>
<feature type="transmembrane region" description="Helical" evidence="13">
    <location>
        <begin position="20"/>
        <end position="39"/>
    </location>
</feature>
<name>A0A8J5JT38_HOMAM</name>
<reference evidence="15" key="1">
    <citation type="journal article" date="2021" name="Sci. Adv.">
        <title>The American lobster genome reveals insights on longevity, neural, and immune adaptations.</title>
        <authorList>
            <person name="Polinski J.M."/>
            <person name="Zimin A.V."/>
            <person name="Clark K.F."/>
            <person name="Kohn A.B."/>
            <person name="Sadowski N."/>
            <person name="Timp W."/>
            <person name="Ptitsyn A."/>
            <person name="Khanna P."/>
            <person name="Romanova D.Y."/>
            <person name="Williams P."/>
            <person name="Greenwood S.J."/>
            <person name="Moroz L.L."/>
            <person name="Walt D.R."/>
            <person name="Bodnar A.G."/>
        </authorList>
    </citation>
    <scope>NUCLEOTIDE SEQUENCE</scope>
    <source>
        <strain evidence="15">GMGI-L3</strain>
    </source>
</reference>
<evidence type="ECO:0000256" key="3">
    <source>
        <dbReference type="ARBA" id="ARBA00022448"/>
    </source>
</evidence>
<keyword evidence="4" id="KW-1003">Cell membrane</keyword>
<gene>
    <name evidence="15" type="primary">Grid2-L9</name>
    <name evidence="15" type="ORF">Hamer_G002818</name>
</gene>
<comment type="caution">
    <text evidence="15">The sequence shown here is derived from an EMBL/GenBank/DDBJ whole genome shotgun (WGS) entry which is preliminary data.</text>
</comment>
<dbReference type="InterPro" id="IPR052192">
    <property type="entry name" value="Insect_Ionotropic_Sensory_Rcpt"/>
</dbReference>
<keyword evidence="7" id="KW-0406">Ion transport</keyword>
<evidence type="ECO:0000256" key="10">
    <source>
        <dbReference type="ARBA" id="ARBA00023180"/>
    </source>
</evidence>
<dbReference type="Proteomes" id="UP000747542">
    <property type="component" value="Unassembled WGS sequence"/>
</dbReference>
<dbReference type="PANTHER" id="PTHR42643">
    <property type="entry name" value="IONOTROPIC RECEPTOR 20A-RELATED"/>
    <property type="match status" value="1"/>
</dbReference>
<dbReference type="Pfam" id="PF10613">
    <property type="entry name" value="Lig_chan-Glu_bd"/>
    <property type="match status" value="1"/>
</dbReference>
<dbReference type="EMBL" id="JAHLQT010026447">
    <property type="protein sequence ID" value="KAG7163605.1"/>
    <property type="molecule type" value="Genomic_DNA"/>
</dbReference>
<dbReference type="GO" id="GO:0050906">
    <property type="term" value="P:detection of stimulus involved in sensory perception"/>
    <property type="evidence" value="ECO:0007669"/>
    <property type="project" value="UniProtKB-ARBA"/>
</dbReference>
<proteinExistence type="inferred from homology"/>
<evidence type="ECO:0000313" key="16">
    <source>
        <dbReference type="Proteomes" id="UP000747542"/>
    </source>
</evidence>
<evidence type="ECO:0000256" key="12">
    <source>
        <dbReference type="ARBA" id="ARBA00023303"/>
    </source>
</evidence>
<dbReference type="GO" id="GO:0005886">
    <property type="term" value="C:plasma membrane"/>
    <property type="evidence" value="ECO:0007669"/>
    <property type="project" value="UniProtKB-SubCell"/>
</dbReference>
<sequence length="657" mass="74527">MKGKKFYEINEKLDPETKCFQAHGVIVAVATVVLMVVIVPQPAAPLGVIWPQTTIGIPKQEEVDVVHFLSELAGGRLAVCHTIILTNVAASLHLHNILLGLQQTMTNTFFIYDVETYLRSSLPSVPLLRHRPPKSDGTYCVAYYIFSSLSLLATALSAIPKTDWFRGATRYFVYYTNSDGKNLDIRTLEEEPSLLFSYNTIYITHNPQHNPKDPRSWPLNLLSNCPFCRSGEPEVILRTRWSPSRGFQTESDIFPDLFHDCNGHIFRAVTMNFPPFILYSSGNSTHPLKMEDCLDKRIIDIIAQVHNFTYEVYEPVDRRWGYRLDNGTFLGVLGEVQNYLKDFTLDVSMTPERAEVIDYTVGYHLEPLTFVTSKPQPLPQWLALVRPYQSYVWLSFLLMLTASGPTYWLLQKLSGSSQSLPGALFLMYATMFTQARSWPPSFAVRVYAAFWLLFCLVATVSYVSNLTAFLTVPALSSTVDGLEELIDSNFVWGINNYSASDYMLFKSSKAPLYQEIFQGLTFCPSLVECVQRVLDERFAFISFQTYLRDAIATHFIDKNGDTQRVFDGILKRLLGGGFIVKWMSALIEKHTLATRRKAVEAAMLRGKLETVLEGDQLRLTLYHLQGVFFIFAAGLLLSALTFTCELILFDFSYGKKD</sequence>
<evidence type="ECO:0000256" key="5">
    <source>
        <dbReference type="ARBA" id="ARBA00022692"/>
    </source>
</evidence>
<feature type="transmembrane region" description="Helical" evidence="13">
    <location>
        <begin position="442"/>
        <end position="463"/>
    </location>
</feature>
<comment type="subcellular location">
    <subcellularLocation>
        <location evidence="1">Cell membrane</location>
        <topology evidence="1">Multi-pass membrane protein</topology>
    </subcellularLocation>
</comment>
<dbReference type="SUPFAM" id="SSF53850">
    <property type="entry name" value="Periplasmic binding protein-like II"/>
    <property type="match status" value="1"/>
</dbReference>
<protein>
    <submittedName>
        <fullName evidence="15">Glutamate receptor ionotropic, delta-2-like 9</fullName>
    </submittedName>
</protein>
<evidence type="ECO:0000256" key="13">
    <source>
        <dbReference type="SAM" id="Phobius"/>
    </source>
</evidence>
<accession>A0A8J5JT38</accession>
<feature type="transmembrane region" description="Helical" evidence="13">
    <location>
        <begin position="141"/>
        <end position="160"/>
    </location>
</feature>